<evidence type="ECO:0000256" key="3">
    <source>
        <dbReference type="ARBA" id="ARBA00023002"/>
    </source>
</evidence>
<evidence type="ECO:0000256" key="2">
    <source>
        <dbReference type="ARBA" id="ARBA00022857"/>
    </source>
</evidence>
<gene>
    <name evidence="6" type="primary">rhlG_1</name>
    <name evidence="6" type="ORF">DBV05_g7319</name>
</gene>
<dbReference type="Gene3D" id="3.40.50.720">
    <property type="entry name" value="NAD(P)-binding Rossmann-like Domain"/>
    <property type="match status" value="1"/>
</dbReference>
<dbReference type="InterPro" id="IPR052178">
    <property type="entry name" value="Sec_Metab_Biosynth_SDR"/>
</dbReference>
<dbReference type="AlphaFoldDB" id="A0A5N5D8N6"/>
<dbReference type="EMBL" id="VCHE01000049">
    <property type="protein sequence ID" value="KAB2574011.1"/>
    <property type="molecule type" value="Genomic_DNA"/>
</dbReference>
<keyword evidence="7" id="KW-1185">Reference proteome</keyword>
<proteinExistence type="inferred from homology"/>
<dbReference type="PROSITE" id="PS00061">
    <property type="entry name" value="ADH_SHORT"/>
    <property type="match status" value="1"/>
</dbReference>
<evidence type="ECO:0000256" key="5">
    <source>
        <dbReference type="SAM" id="MobiDB-lite"/>
    </source>
</evidence>
<keyword evidence="2" id="KW-0521">NADP</keyword>
<evidence type="ECO:0000313" key="6">
    <source>
        <dbReference type="EMBL" id="KAB2574011.1"/>
    </source>
</evidence>
<sequence length="331" mass="35017">MLRLFSRSAPSVRAAFSARTSYAIANYRNMAAMSNAAAANFDRSKLFDVSHVTAVVTGGATGIGLMITQALATNGAKVYIVGRRKEKLEKTVETYNKGPGQIIALPGDVSSKSDIQRLASELSKKEPNGIQLLVNNAGIARDDHTKLSGRGQPLDFADPAAISEHFLASQPENWDETFRTNVTSIFFSSMAFLPLLAKGGKVVPDYSSSVVNVSSISGCMKGSSGGQFAYAASKAAATHVGRMLATTFVKTGVRVNTIAPGMFPSEMTTGDSDENNKSSLRTTPSNPSGRYGTDSDMAATILFLAGRGGTFYNEQIVYPDGGNTIVQPATK</sequence>
<feature type="region of interest" description="Disordered" evidence="5">
    <location>
        <begin position="262"/>
        <end position="293"/>
    </location>
</feature>
<dbReference type="PANTHER" id="PTHR43618:SF4">
    <property type="entry name" value="SHORT CHAIN DEHYDROGENASE_REDUCTASE FAMILY (AFU_ORTHOLOGUE AFUA_7G04540)"/>
    <property type="match status" value="1"/>
</dbReference>
<comment type="caution">
    <text evidence="6">The sequence shown here is derived from an EMBL/GenBank/DDBJ whole genome shotgun (WGS) entry which is preliminary data.</text>
</comment>
<comment type="similarity">
    <text evidence="1 4">Belongs to the short-chain dehydrogenases/reductases (SDR) family.</text>
</comment>
<evidence type="ECO:0000313" key="7">
    <source>
        <dbReference type="Proteomes" id="UP000325902"/>
    </source>
</evidence>
<evidence type="ECO:0000256" key="1">
    <source>
        <dbReference type="ARBA" id="ARBA00006484"/>
    </source>
</evidence>
<dbReference type="PANTHER" id="PTHR43618">
    <property type="entry name" value="7-ALPHA-HYDROXYSTEROID DEHYDROGENASE"/>
    <property type="match status" value="1"/>
</dbReference>
<dbReference type="OrthoDB" id="2898618at2759"/>
<dbReference type="InterPro" id="IPR002347">
    <property type="entry name" value="SDR_fam"/>
</dbReference>
<reference evidence="6 7" key="1">
    <citation type="journal article" date="2019" name="Sci. Rep.">
        <title>A multi-omics analysis of the grapevine pathogen Lasiodiplodia theobromae reveals that temperature affects the expression of virulence- and pathogenicity-related genes.</title>
        <authorList>
            <person name="Felix C."/>
            <person name="Meneses R."/>
            <person name="Goncalves M.F.M."/>
            <person name="Tilleman L."/>
            <person name="Duarte A.S."/>
            <person name="Jorrin-Novo J.V."/>
            <person name="Van de Peer Y."/>
            <person name="Deforce D."/>
            <person name="Van Nieuwerburgh F."/>
            <person name="Esteves A.C."/>
            <person name="Alves A."/>
        </authorList>
    </citation>
    <scope>NUCLEOTIDE SEQUENCE [LARGE SCALE GENOMIC DNA]</scope>
    <source>
        <strain evidence="6 7">LA-SOL3</strain>
    </source>
</reference>
<dbReference type="PRINTS" id="PR00080">
    <property type="entry name" value="SDRFAMILY"/>
</dbReference>
<dbReference type="GO" id="GO:0016491">
    <property type="term" value="F:oxidoreductase activity"/>
    <property type="evidence" value="ECO:0007669"/>
    <property type="project" value="UniProtKB-KW"/>
</dbReference>
<dbReference type="InterPro" id="IPR036291">
    <property type="entry name" value="NAD(P)-bd_dom_sf"/>
</dbReference>
<keyword evidence="3" id="KW-0560">Oxidoreductase</keyword>
<evidence type="ECO:0000256" key="4">
    <source>
        <dbReference type="RuleBase" id="RU000363"/>
    </source>
</evidence>
<dbReference type="InterPro" id="IPR020904">
    <property type="entry name" value="Sc_DH/Rdtase_CS"/>
</dbReference>
<dbReference type="Proteomes" id="UP000325902">
    <property type="component" value="Unassembled WGS sequence"/>
</dbReference>
<feature type="compositionally biased region" description="Polar residues" evidence="5">
    <location>
        <begin position="277"/>
        <end position="288"/>
    </location>
</feature>
<organism evidence="6 7">
    <name type="scientific">Lasiodiplodia theobromae</name>
    <dbReference type="NCBI Taxonomy" id="45133"/>
    <lineage>
        <taxon>Eukaryota</taxon>
        <taxon>Fungi</taxon>
        <taxon>Dikarya</taxon>
        <taxon>Ascomycota</taxon>
        <taxon>Pezizomycotina</taxon>
        <taxon>Dothideomycetes</taxon>
        <taxon>Dothideomycetes incertae sedis</taxon>
        <taxon>Botryosphaeriales</taxon>
        <taxon>Botryosphaeriaceae</taxon>
        <taxon>Lasiodiplodia</taxon>
    </lineage>
</organism>
<dbReference type="PRINTS" id="PR00081">
    <property type="entry name" value="GDHRDH"/>
</dbReference>
<dbReference type="Pfam" id="PF00106">
    <property type="entry name" value="adh_short"/>
    <property type="match status" value="1"/>
</dbReference>
<accession>A0A5N5D8N6</accession>
<name>A0A5N5D8N6_9PEZI</name>
<protein>
    <submittedName>
        <fullName evidence="6">Rhamnolipids biosynthesis 3-oxoacyl-(Acyl-carrier-protein) reductase</fullName>
    </submittedName>
</protein>
<dbReference type="SUPFAM" id="SSF51735">
    <property type="entry name" value="NAD(P)-binding Rossmann-fold domains"/>
    <property type="match status" value="1"/>
</dbReference>